<reference evidence="2" key="1">
    <citation type="journal article" date="2015" name="Nature">
        <title>Complex archaea that bridge the gap between prokaryotes and eukaryotes.</title>
        <authorList>
            <person name="Spang A."/>
            <person name="Saw J.H."/>
            <person name="Jorgensen S.L."/>
            <person name="Zaremba-Niedzwiedzka K."/>
            <person name="Martijn J."/>
            <person name="Lind A.E."/>
            <person name="van Eijk R."/>
            <person name="Schleper C."/>
            <person name="Guy L."/>
            <person name="Ettema T.J."/>
        </authorList>
    </citation>
    <scope>NUCLEOTIDE SEQUENCE</scope>
</reference>
<name>A0A0F9DUF1_9ZZZZ</name>
<gene>
    <name evidence="2" type="ORF">LCGC14_2155720</name>
</gene>
<evidence type="ECO:0000259" key="1">
    <source>
        <dbReference type="Pfam" id="PF20442"/>
    </source>
</evidence>
<dbReference type="AlphaFoldDB" id="A0A0F9DUF1"/>
<evidence type="ECO:0000313" key="2">
    <source>
        <dbReference type="EMBL" id="KKL65364.1"/>
    </source>
</evidence>
<feature type="domain" description="BREX system Lon protease-like BrxL N-terminal" evidence="1">
    <location>
        <begin position="27"/>
        <end position="152"/>
    </location>
</feature>
<comment type="caution">
    <text evidence="2">The sequence shown here is derived from an EMBL/GenBank/DDBJ whole genome shotgun (WGS) entry which is preliminary data.</text>
</comment>
<protein>
    <recommendedName>
        <fullName evidence="1">BREX system Lon protease-like BrxL N-terminal domain-containing protein</fullName>
    </recommendedName>
</protein>
<accession>A0A0F9DUF1</accession>
<dbReference type="InterPro" id="IPR027417">
    <property type="entry name" value="P-loop_NTPase"/>
</dbReference>
<sequence length="490" mass="55963">MTLETTSITKDISSTEEKIKRVFPDNGIIIHKGLANLSDHFKKLPRFAVDYLISTFVDVDSPAAGIAKINQLLVENYIDANEKELVKSRIRERGEYSLLGNVKCRYDQGKDEYFADISVLGDQFIRISPFVMAEHADTLLASEVWGTITIAFDPYKIKSRLYPFIITDFVPFQITNINLDEWIERRNEFSDQEWSDLLINSVGFNPHQLSEQEKIVHFMRLMSFVEPNISLVELGVPETGKTFTYRSLSSYGFVISGSKITIASLFFNKLRRQLGVIGQKDCVMFDEIAHAELNGQDELISMLKDFMNTGRFTRGNTEFGSGCGVVFAGNIDCDRSNKKVKGYYRHLFSPLPRIMQNDRAFLDRIQGYIPGWEAAQIADGNFSIAQGFMCDYLSEIMHRLRARNYAHIILEHVDFKDMTFRNQTAITRMSSALLKLLYPHRSIKTIQNNELKYVLDIAVSLRQRVVEQLAVIAPAEFGNIKLSYTLRKGA</sequence>
<organism evidence="2">
    <name type="scientific">marine sediment metagenome</name>
    <dbReference type="NCBI Taxonomy" id="412755"/>
    <lineage>
        <taxon>unclassified sequences</taxon>
        <taxon>metagenomes</taxon>
        <taxon>ecological metagenomes</taxon>
    </lineage>
</organism>
<dbReference type="EMBL" id="LAZR01027558">
    <property type="protein sequence ID" value="KKL65364.1"/>
    <property type="molecule type" value="Genomic_DNA"/>
</dbReference>
<dbReference type="InterPro" id="IPR046838">
    <property type="entry name" value="BrxL_N"/>
</dbReference>
<dbReference type="NCBIfam" id="TIGR02688">
    <property type="entry name" value="BREX system Lon protease-like protein BrxL"/>
    <property type="match status" value="1"/>
</dbReference>
<dbReference type="Pfam" id="PF20442">
    <property type="entry name" value="BrxL_N"/>
    <property type="match status" value="1"/>
</dbReference>
<proteinExistence type="predicted"/>
<dbReference type="InterPro" id="IPR014061">
    <property type="entry name" value="BrxL-like"/>
</dbReference>
<dbReference type="Pfam" id="PF13337">
    <property type="entry name" value="BrxL_ATPase"/>
    <property type="match status" value="1"/>
</dbReference>
<dbReference type="SUPFAM" id="SSF52540">
    <property type="entry name" value="P-loop containing nucleoside triphosphate hydrolases"/>
    <property type="match status" value="1"/>
</dbReference>